<feature type="transmembrane region" description="Helical" evidence="1">
    <location>
        <begin position="109"/>
        <end position="132"/>
    </location>
</feature>
<dbReference type="Gene3D" id="1.10.1760.20">
    <property type="match status" value="1"/>
</dbReference>
<evidence type="ECO:0000256" key="1">
    <source>
        <dbReference type="SAM" id="Phobius"/>
    </source>
</evidence>
<feature type="transmembrane region" description="Helical" evidence="1">
    <location>
        <begin position="40"/>
        <end position="65"/>
    </location>
</feature>
<sequence length="203" mass="21670">MMKNNIFRTKFDTATIVLIPACIGINFIGKFFAQALKLPLWLDSIGTCIAACLGGPVIGGISGALNNIIYGLVMGDSISIIYALSSLFIGFFVGVMARSGFMQTFPKALITSLVAALAAIVVSTPLNIIFWGGQTGNIWGDAVFAAAQAASIPLWLSSFFDEVIVDVPDKIVTLILVFIIVKSLPEKLTSLYAGSDEIERLDQ</sequence>
<feature type="transmembrane region" description="Helical" evidence="1">
    <location>
        <begin position="77"/>
        <end position="97"/>
    </location>
</feature>
<organism evidence="2 3">
    <name type="scientific">Candidatus Ornithospirochaeta stercoripullorum</name>
    <dbReference type="NCBI Taxonomy" id="2840899"/>
    <lineage>
        <taxon>Bacteria</taxon>
        <taxon>Pseudomonadati</taxon>
        <taxon>Spirochaetota</taxon>
        <taxon>Spirochaetia</taxon>
        <taxon>Spirochaetales</taxon>
        <taxon>Spirochaetaceae</taxon>
        <taxon>Spirochaetaceae incertae sedis</taxon>
        <taxon>Candidatus Ornithospirochaeta</taxon>
    </lineage>
</organism>
<protein>
    <submittedName>
        <fullName evidence="2">ECF transporter S component</fullName>
    </submittedName>
</protein>
<evidence type="ECO:0000313" key="3">
    <source>
        <dbReference type="Proteomes" id="UP000823615"/>
    </source>
</evidence>
<gene>
    <name evidence="2" type="ORF">IAA97_00245</name>
</gene>
<dbReference type="Proteomes" id="UP000823615">
    <property type="component" value="Unassembled WGS sequence"/>
</dbReference>
<accession>A0A9D9E048</accession>
<name>A0A9D9E048_9SPIO</name>
<feature type="transmembrane region" description="Helical" evidence="1">
    <location>
        <begin position="14"/>
        <end position="33"/>
    </location>
</feature>
<reference evidence="2" key="1">
    <citation type="submission" date="2020-10" db="EMBL/GenBank/DDBJ databases">
        <authorList>
            <person name="Gilroy R."/>
        </authorList>
    </citation>
    <scope>NUCLEOTIDE SEQUENCE</scope>
    <source>
        <strain evidence="2">7293</strain>
    </source>
</reference>
<comment type="caution">
    <text evidence="2">The sequence shown here is derived from an EMBL/GenBank/DDBJ whole genome shotgun (WGS) entry which is preliminary data.</text>
</comment>
<keyword evidence="1" id="KW-1133">Transmembrane helix</keyword>
<keyword evidence="1" id="KW-0472">Membrane</keyword>
<dbReference type="AlphaFoldDB" id="A0A9D9E048"/>
<dbReference type="EMBL" id="JADIMT010000003">
    <property type="protein sequence ID" value="MBO8435400.1"/>
    <property type="molecule type" value="Genomic_DNA"/>
</dbReference>
<keyword evidence="1" id="KW-0812">Transmembrane</keyword>
<proteinExistence type="predicted"/>
<evidence type="ECO:0000313" key="2">
    <source>
        <dbReference type="EMBL" id="MBO8435400.1"/>
    </source>
</evidence>
<reference evidence="2" key="2">
    <citation type="journal article" date="2021" name="PeerJ">
        <title>Extensive microbial diversity within the chicken gut microbiome revealed by metagenomics and culture.</title>
        <authorList>
            <person name="Gilroy R."/>
            <person name="Ravi A."/>
            <person name="Getino M."/>
            <person name="Pursley I."/>
            <person name="Horton D.L."/>
            <person name="Alikhan N.F."/>
            <person name="Baker D."/>
            <person name="Gharbi K."/>
            <person name="Hall N."/>
            <person name="Watson M."/>
            <person name="Adriaenssens E.M."/>
            <person name="Foster-Nyarko E."/>
            <person name="Jarju S."/>
            <person name="Secka A."/>
            <person name="Antonio M."/>
            <person name="Oren A."/>
            <person name="Chaudhuri R.R."/>
            <person name="La Ragione R."/>
            <person name="Hildebrand F."/>
            <person name="Pallen M.J."/>
        </authorList>
    </citation>
    <scope>NUCLEOTIDE SEQUENCE</scope>
    <source>
        <strain evidence="2">7293</strain>
    </source>
</reference>